<accession>A0A2K4FCY0</accession>
<feature type="transmembrane region" description="Helical" evidence="1">
    <location>
        <begin position="47"/>
        <end position="68"/>
    </location>
</feature>
<name>A0A2K4FCY0_9STAP</name>
<dbReference type="RefSeq" id="WP_103370645.1">
    <property type="nucleotide sequence ID" value="NZ_CBCRVO010000001.1"/>
</dbReference>
<reference evidence="2 3" key="1">
    <citation type="submission" date="2017-08" db="EMBL/GenBank/DDBJ databases">
        <title>Draft genome sequences of 64 type strains of genus Staph aureus.</title>
        <authorList>
            <person name="Cole K."/>
            <person name="Golubchik T."/>
            <person name="Russell J."/>
            <person name="Foster D."/>
            <person name="Llewelyn M."/>
            <person name="Wilson D."/>
            <person name="Crook D."/>
            <person name="Paul J."/>
        </authorList>
    </citation>
    <scope>NUCLEOTIDE SEQUENCE [LARGE SCALE GENOMIC DNA]</scope>
    <source>
        <strain evidence="2 3">DSM 29875</strain>
    </source>
</reference>
<evidence type="ECO:0000256" key="1">
    <source>
        <dbReference type="SAM" id="Phobius"/>
    </source>
</evidence>
<evidence type="ECO:0000313" key="3">
    <source>
        <dbReference type="Proteomes" id="UP000242712"/>
    </source>
</evidence>
<feature type="transmembrane region" description="Helical" evidence="1">
    <location>
        <begin position="7"/>
        <end position="27"/>
    </location>
</feature>
<gene>
    <name evidence="2" type="ORF">CD039_00185</name>
</gene>
<evidence type="ECO:0000313" key="2">
    <source>
        <dbReference type="EMBL" id="POA09218.1"/>
    </source>
</evidence>
<keyword evidence="1" id="KW-0812">Transmembrane</keyword>
<feature type="transmembrane region" description="Helical" evidence="1">
    <location>
        <begin position="80"/>
        <end position="103"/>
    </location>
</feature>
<keyword evidence="3" id="KW-1185">Reference proteome</keyword>
<dbReference type="Proteomes" id="UP000242712">
    <property type="component" value="Unassembled WGS sequence"/>
</dbReference>
<organism evidence="2 3">
    <name type="scientific">Staphylococcus argensis</name>
    <dbReference type="NCBI Taxonomy" id="1607738"/>
    <lineage>
        <taxon>Bacteria</taxon>
        <taxon>Bacillati</taxon>
        <taxon>Bacillota</taxon>
        <taxon>Bacilli</taxon>
        <taxon>Bacillales</taxon>
        <taxon>Staphylococcaceae</taxon>
        <taxon>Staphylococcus</taxon>
    </lineage>
</organism>
<dbReference type="GeneID" id="98296764"/>
<feature type="transmembrane region" description="Helical" evidence="1">
    <location>
        <begin position="109"/>
        <end position="131"/>
    </location>
</feature>
<keyword evidence="1" id="KW-0472">Membrane</keyword>
<protein>
    <submittedName>
        <fullName evidence="2">Uncharacterized protein</fullName>
    </submittedName>
</protein>
<proteinExistence type="predicted"/>
<comment type="caution">
    <text evidence="2">The sequence shown here is derived from an EMBL/GenBank/DDBJ whole genome shotgun (WGS) entry which is preliminary data.</text>
</comment>
<keyword evidence="1" id="KW-1133">Transmembrane helix</keyword>
<dbReference type="AlphaFoldDB" id="A0A2K4FCY0"/>
<dbReference type="EMBL" id="PPPX01000001">
    <property type="protein sequence ID" value="POA09218.1"/>
    <property type="molecule type" value="Genomic_DNA"/>
</dbReference>
<sequence>MNSNNSKIMFVFFGILAWLSTMFLFILPTLTPYQKHIESQNGISEGWLVVLLIIITLAYLAIIGLDLINSFATQVFQFVLLVPVVVCALPFITAFIIISFIVDISIMEIFIPILLVILTILLHIIWVVIPFMQSKALREARDKMKR</sequence>
<dbReference type="OrthoDB" id="2394799at2"/>